<dbReference type="Pfam" id="PF00675">
    <property type="entry name" value="Peptidase_M16"/>
    <property type="match status" value="1"/>
</dbReference>
<dbReference type="InterPro" id="IPR011249">
    <property type="entry name" value="Metalloenz_LuxS/M16"/>
</dbReference>
<evidence type="ECO:0000256" key="6">
    <source>
        <dbReference type="SAM" id="MobiDB-lite"/>
    </source>
</evidence>
<comment type="similarity">
    <text evidence="2 5">Belongs to the peptidase M16 family.</text>
</comment>
<evidence type="ECO:0000256" key="4">
    <source>
        <dbReference type="ARBA" id="ARBA00032315"/>
    </source>
</evidence>
<dbReference type="PROSITE" id="PS00143">
    <property type="entry name" value="INSULINASE"/>
    <property type="match status" value="1"/>
</dbReference>
<feature type="domain" description="Peptidase M16 N-terminal" evidence="7">
    <location>
        <begin position="99"/>
        <end position="246"/>
    </location>
</feature>
<proteinExistence type="inferred from homology"/>
<evidence type="ECO:0000313" key="9">
    <source>
        <dbReference type="EMBL" id="KAF7337510.1"/>
    </source>
</evidence>
<dbReference type="InterPro" id="IPR007863">
    <property type="entry name" value="Peptidase_M16_C"/>
</dbReference>
<gene>
    <name evidence="9" type="ORF">MSAN_02224000</name>
</gene>
<keyword evidence="10" id="KW-1185">Reference proteome</keyword>
<comment type="caution">
    <text evidence="9">The sequence shown here is derived from an EMBL/GenBank/DDBJ whole genome shotgun (WGS) entry which is preliminary data.</text>
</comment>
<feature type="domain" description="Peptidase M16 C-terminal" evidence="8">
    <location>
        <begin position="255"/>
        <end position="451"/>
    </location>
</feature>
<dbReference type="InterPro" id="IPR011765">
    <property type="entry name" value="Pept_M16_N"/>
</dbReference>
<feature type="region of interest" description="Disordered" evidence="6">
    <location>
        <begin position="301"/>
        <end position="324"/>
    </location>
</feature>
<dbReference type="Pfam" id="PF05193">
    <property type="entry name" value="Peptidase_M16_C"/>
    <property type="match status" value="1"/>
</dbReference>
<dbReference type="AlphaFoldDB" id="A0A8H7CHE5"/>
<dbReference type="GO" id="GO:0006627">
    <property type="term" value="P:protein processing involved in protein targeting to mitochondrion"/>
    <property type="evidence" value="ECO:0007669"/>
    <property type="project" value="TreeGrafter"/>
</dbReference>
<dbReference type="PANTHER" id="PTHR11851">
    <property type="entry name" value="METALLOPROTEASE"/>
    <property type="match status" value="1"/>
</dbReference>
<organism evidence="9 10">
    <name type="scientific">Mycena sanguinolenta</name>
    <dbReference type="NCBI Taxonomy" id="230812"/>
    <lineage>
        <taxon>Eukaryota</taxon>
        <taxon>Fungi</taxon>
        <taxon>Dikarya</taxon>
        <taxon>Basidiomycota</taxon>
        <taxon>Agaricomycotina</taxon>
        <taxon>Agaricomycetes</taxon>
        <taxon>Agaricomycetidae</taxon>
        <taxon>Agaricales</taxon>
        <taxon>Marasmiineae</taxon>
        <taxon>Mycenaceae</taxon>
        <taxon>Mycena</taxon>
    </lineage>
</organism>
<dbReference type="GO" id="GO:0046872">
    <property type="term" value="F:metal ion binding"/>
    <property type="evidence" value="ECO:0007669"/>
    <property type="project" value="InterPro"/>
</dbReference>
<comment type="function">
    <text evidence="1">Substrate recognition and binding subunit of the essential mitochondrial processing protease (MPP), which cleaves the mitochondrial sequence off newly imported precursors proteins.</text>
</comment>
<dbReference type="InterPro" id="IPR050361">
    <property type="entry name" value="MPP/UQCRC_Complex"/>
</dbReference>
<dbReference type="GO" id="GO:0004222">
    <property type="term" value="F:metalloendopeptidase activity"/>
    <property type="evidence" value="ECO:0007669"/>
    <property type="project" value="InterPro"/>
</dbReference>
<reference evidence="9" key="1">
    <citation type="submission" date="2020-05" db="EMBL/GenBank/DDBJ databases">
        <title>Mycena genomes resolve the evolution of fungal bioluminescence.</title>
        <authorList>
            <person name="Tsai I.J."/>
        </authorList>
    </citation>
    <scope>NUCLEOTIDE SEQUENCE</scope>
    <source>
        <strain evidence="9">160909Yilan</strain>
    </source>
</reference>
<evidence type="ECO:0000259" key="8">
    <source>
        <dbReference type="Pfam" id="PF05193"/>
    </source>
</evidence>
<dbReference type="SUPFAM" id="SSF63411">
    <property type="entry name" value="LuxS/MPP-like metallohydrolase"/>
    <property type="match status" value="2"/>
</dbReference>
<dbReference type="PANTHER" id="PTHR11851:SF49">
    <property type="entry name" value="MITOCHONDRIAL-PROCESSING PEPTIDASE SUBUNIT ALPHA"/>
    <property type="match status" value="1"/>
</dbReference>
<evidence type="ECO:0000313" key="10">
    <source>
        <dbReference type="Proteomes" id="UP000623467"/>
    </source>
</evidence>
<sequence>MAAQDKLTGLLQPVFRNWNTQRSESSFRLTQHAGAGGVANTANLMVLSNFLCANHSCAGAGVSLARRSNDLRKAATRRNLSQELANPGCQITTLPNKIRVATQSTPGHFSSVGLYVDAGSRFETPSTSGSSHFVDRMAFKSTSTRSSDEMATAIHALGGHIMCNASRETIMYQSSHFHQGTPQALALIADTVLNPSYLHEEIEAQRDAARYEIRELSSKPEQILPEILHSVAYGGSGLGNPLICPEDRIDLMNGNVLRKFMKEWYRPERMVVAGAGMPHEELVELTDKYFSSLKYSDLGETAPSPLARPMAPPPLSSSTSPPSAVKSISRAASYLFPTSPPTASDSSQLNNLRPYTGGHRFIHDPSTEFNHLYIAFEGCGIGNDDIYALATIQVLLGGGGSFSAGGPGKGMYSRLYTHVLNHYPQVDHCASFHHIYTDSSLFGLFASFVPHSKGRNAGNTPNQILPHLLDRAKNQLKSALMMALESRAVEVEDLGRQILVHNRQISVDEMTAKIDQLKPADIRKVAEKYFGLESGAKASVVCMGHEDTGPWEQVFAKYSVAA</sequence>
<name>A0A8H7CHE5_9AGAR</name>
<dbReference type="Gene3D" id="3.30.830.10">
    <property type="entry name" value="Metalloenzyme, LuxS/M16 peptidase-like"/>
    <property type="match status" value="2"/>
</dbReference>
<dbReference type="Proteomes" id="UP000623467">
    <property type="component" value="Unassembled WGS sequence"/>
</dbReference>
<dbReference type="GO" id="GO:0005739">
    <property type="term" value="C:mitochondrion"/>
    <property type="evidence" value="ECO:0007669"/>
    <property type="project" value="TreeGrafter"/>
</dbReference>
<evidence type="ECO:0000256" key="1">
    <source>
        <dbReference type="ARBA" id="ARBA00002123"/>
    </source>
</evidence>
<dbReference type="FunFam" id="3.30.830.10:FF:000008">
    <property type="entry name" value="Mitochondrial-processing peptidase subunit beta"/>
    <property type="match status" value="1"/>
</dbReference>
<protein>
    <recommendedName>
        <fullName evidence="3">Alpha-MPP</fullName>
    </recommendedName>
    <alternativeName>
        <fullName evidence="4">Inactive zinc metalloprotease alpha</fullName>
    </alternativeName>
</protein>
<evidence type="ECO:0000256" key="2">
    <source>
        <dbReference type="ARBA" id="ARBA00007261"/>
    </source>
</evidence>
<evidence type="ECO:0000256" key="3">
    <source>
        <dbReference type="ARBA" id="ARBA00030006"/>
    </source>
</evidence>
<accession>A0A8H7CHE5</accession>
<evidence type="ECO:0000259" key="7">
    <source>
        <dbReference type="Pfam" id="PF00675"/>
    </source>
</evidence>
<evidence type="ECO:0000256" key="5">
    <source>
        <dbReference type="RuleBase" id="RU004447"/>
    </source>
</evidence>
<dbReference type="OrthoDB" id="277191at2759"/>
<dbReference type="InterPro" id="IPR001431">
    <property type="entry name" value="Pept_M16_Zn_BS"/>
</dbReference>
<dbReference type="EMBL" id="JACAZH010000033">
    <property type="protein sequence ID" value="KAF7337510.1"/>
    <property type="molecule type" value="Genomic_DNA"/>
</dbReference>